<dbReference type="STRING" id="1454006.AW14_10335"/>
<evidence type="ECO:0000313" key="2">
    <source>
        <dbReference type="EMBL" id="AJR03966.1"/>
    </source>
</evidence>
<dbReference type="Proteomes" id="UP000032229">
    <property type="component" value="Chromosome"/>
</dbReference>
<dbReference type="OrthoDB" id="1199048at2"/>
<accession>A0A0C5VXX4</accession>
<dbReference type="InterPro" id="IPR046111">
    <property type="entry name" value="DUF6048"/>
</dbReference>
<sequence length="242" mass="27646">MKQQHISTYFIKSFLILLVFCVSVHAQNDSIQKTVNDSIKIKEKYGLRVGGDISKLVRSFLDDDYKGFEIVADYRLKKRLYIAGEIGTEEKNTVNDYLNITTKGSYIKGGIDYNLYQNWLDMDNMIYSGFRIGASSFSQNLNSYTIYTTNQYYPPFSSSDLTEFKGLTAIWAEVILGIKAQVLTNLYFGLNVQLKFLASETEPDNFINVYIPGFNKTYDSSGIGVGYGYTISYRIPLYKKDK</sequence>
<gene>
    <name evidence="2" type="ORF">AW14_10335</name>
</gene>
<name>A0A0C5VXX4_9FLAO</name>
<dbReference type="Pfam" id="PF19515">
    <property type="entry name" value="DUF6048"/>
    <property type="match status" value="1"/>
</dbReference>
<dbReference type="RefSeq" id="WP_044638683.1">
    <property type="nucleotide sequence ID" value="NZ_CP007202.1"/>
</dbReference>
<dbReference type="AlphaFoldDB" id="A0A0C5VXX4"/>
<evidence type="ECO:0008006" key="4">
    <source>
        <dbReference type="Google" id="ProtNLM"/>
    </source>
</evidence>
<evidence type="ECO:0000256" key="1">
    <source>
        <dbReference type="SAM" id="SignalP"/>
    </source>
</evidence>
<organism evidence="2 3">
    <name type="scientific">Siansivirga zeaxanthinifaciens CC-SAMT-1</name>
    <dbReference type="NCBI Taxonomy" id="1454006"/>
    <lineage>
        <taxon>Bacteria</taxon>
        <taxon>Pseudomonadati</taxon>
        <taxon>Bacteroidota</taxon>
        <taxon>Flavobacteriia</taxon>
        <taxon>Flavobacteriales</taxon>
        <taxon>Flavobacteriaceae</taxon>
        <taxon>Siansivirga</taxon>
    </lineage>
</organism>
<dbReference type="HOGENOM" id="CLU_083590_0_0_10"/>
<dbReference type="EMBL" id="CP007202">
    <property type="protein sequence ID" value="AJR03966.1"/>
    <property type="molecule type" value="Genomic_DNA"/>
</dbReference>
<dbReference type="KEGG" id="sze:AW14_10335"/>
<dbReference type="PATRIC" id="fig|1454006.5.peg.2048"/>
<reference evidence="2 3" key="1">
    <citation type="submission" date="2014-02" db="EMBL/GenBank/DDBJ databases">
        <authorList>
            <person name="Young C.-C."/>
            <person name="Hameed A."/>
            <person name="Huang H.-C."/>
            <person name="Shahina M."/>
        </authorList>
    </citation>
    <scope>NUCLEOTIDE SEQUENCE [LARGE SCALE GENOMIC DNA]</scope>
    <source>
        <strain evidence="2 3">CC-SAMT-1</strain>
    </source>
</reference>
<keyword evidence="1" id="KW-0732">Signal</keyword>
<feature type="chain" id="PRO_5002191410" description="DUF3575 domain-containing protein" evidence="1">
    <location>
        <begin position="27"/>
        <end position="242"/>
    </location>
</feature>
<evidence type="ECO:0000313" key="3">
    <source>
        <dbReference type="Proteomes" id="UP000032229"/>
    </source>
</evidence>
<keyword evidence="3" id="KW-1185">Reference proteome</keyword>
<proteinExistence type="predicted"/>
<protein>
    <recommendedName>
        <fullName evidence="4">DUF3575 domain-containing protein</fullName>
    </recommendedName>
</protein>
<feature type="signal peptide" evidence="1">
    <location>
        <begin position="1"/>
        <end position="26"/>
    </location>
</feature>